<evidence type="ECO:0000256" key="4">
    <source>
        <dbReference type="ARBA" id="ARBA00022833"/>
    </source>
</evidence>
<feature type="domain" description="JAB" evidence="6">
    <location>
        <begin position="32"/>
        <end position="123"/>
    </location>
</feature>
<dbReference type="InterPro" id="IPR028090">
    <property type="entry name" value="JAB_dom_prok"/>
</dbReference>
<organism evidence="7 8">
    <name type="scientific">Polyangium fumosum</name>
    <dbReference type="NCBI Taxonomy" id="889272"/>
    <lineage>
        <taxon>Bacteria</taxon>
        <taxon>Pseudomonadati</taxon>
        <taxon>Myxococcota</taxon>
        <taxon>Polyangia</taxon>
        <taxon>Polyangiales</taxon>
        <taxon>Polyangiaceae</taxon>
        <taxon>Polyangium</taxon>
    </lineage>
</organism>
<comment type="caution">
    <text evidence="7">The sequence shown here is derived from an EMBL/GenBank/DDBJ whole genome shotgun (WGS) entry which is preliminary data.</text>
</comment>
<protein>
    <recommendedName>
        <fullName evidence="6">JAB domain-containing protein</fullName>
    </recommendedName>
</protein>
<dbReference type="Pfam" id="PF14464">
    <property type="entry name" value="Prok-JAB"/>
    <property type="match status" value="1"/>
</dbReference>
<gene>
    <name evidence="7" type="ORF">E8A74_37010</name>
</gene>
<accession>A0A4V5PLK1</accession>
<dbReference type="GO" id="GO:0046872">
    <property type="term" value="F:metal ion binding"/>
    <property type="evidence" value="ECO:0007669"/>
    <property type="project" value="UniProtKB-KW"/>
</dbReference>
<dbReference type="AlphaFoldDB" id="A0A4V5PLK1"/>
<reference evidence="7 8" key="1">
    <citation type="submission" date="2019-04" db="EMBL/GenBank/DDBJ databases">
        <authorList>
            <person name="Li Y."/>
            <person name="Wang J."/>
        </authorList>
    </citation>
    <scope>NUCLEOTIDE SEQUENCE [LARGE SCALE GENOMIC DNA]</scope>
    <source>
        <strain evidence="7 8">DSM 14668</strain>
    </source>
</reference>
<evidence type="ECO:0000256" key="5">
    <source>
        <dbReference type="ARBA" id="ARBA00023049"/>
    </source>
</evidence>
<keyword evidence="4" id="KW-0862">Zinc</keyword>
<dbReference type="Gene3D" id="3.40.140.10">
    <property type="entry name" value="Cytidine Deaminase, domain 2"/>
    <property type="match status" value="1"/>
</dbReference>
<evidence type="ECO:0000259" key="6">
    <source>
        <dbReference type="Pfam" id="PF14464"/>
    </source>
</evidence>
<dbReference type="GO" id="GO:0006508">
    <property type="term" value="P:proteolysis"/>
    <property type="evidence" value="ECO:0007669"/>
    <property type="project" value="UniProtKB-KW"/>
</dbReference>
<evidence type="ECO:0000313" key="7">
    <source>
        <dbReference type="EMBL" id="TKC99684.1"/>
    </source>
</evidence>
<dbReference type="EMBL" id="SSMQ01000054">
    <property type="protein sequence ID" value="TKC99684.1"/>
    <property type="molecule type" value="Genomic_DNA"/>
</dbReference>
<evidence type="ECO:0000256" key="2">
    <source>
        <dbReference type="ARBA" id="ARBA00022723"/>
    </source>
</evidence>
<evidence type="ECO:0000256" key="1">
    <source>
        <dbReference type="ARBA" id="ARBA00022670"/>
    </source>
</evidence>
<dbReference type="Proteomes" id="UP000309215">
    <property type="component" value="Unassembled WGS sequence"/>
</dbReference>
<keyword evidence="8" id="KW-1185">Reference proteome</keyword>
<keyword evidence="1" id="KW-0645">Protease</keyword>
<proteinExistence type="predicted"/>
<keyword evidence="2" id="KW-0479">Metal-binding</keyword>
<sequence length="182" mass="19920">MVTDAPWTRGDLTITRSALAVVEKDALRGYAADEEACGYLRGPAESPLRCDEAVVMQNVANKLHAIDPELYFRTARTFFSFNEKKFDDAVRAAAREGRPVKILYHSHLDAGAYFSPTDAAVMSMGEPPAEEGGAITMGPGPAWPLAFLVTSVRDGVIDEHRLFVWDAETRSFVGQAITVVEE</sequence>
<dbReference type="GO" id="GO:0008237">
    <property type="term" value="F:metallopeptidase activity"/>
    <property type="evidence" value="ECO:0007669"/>
    <property type="project" value="UniProtKB-KW"/>
</dbReference>
<keyword evidence="3" id="KW-0378">Hydrolase</keyword>
<keyword evidence="5" id="KW-0482">Metalloprotease</keyword>
<dbReference type="SUPFAM" id="SSF102712">
    <property type="entry name" value="JAB1/MPN domain"/>
    <property type="match status" value="1"/>
</dbReference>
<dbReference type="RefSeq" id="WP_136933814.1">
    <property type="nucleotide sequence ID" value="NZ_SSMQ01000054.1"/>
</dbReference>
<dbReference type="OrthoDB" id="9802958at2"/>
<evidence type="ECO:0000313" key="8">
    <source>
        <dbReference type="Proteomes" id="UP000309215"/>
    </source>
</evidence>
<evidence type="ECO:0000256" key="3">
    <source>
        <dbReference type="ARBA" id="ARBA00022801"/>
    </source>
</evidence>
<name>A0A4V5PLK1_9BACT</name>